<protein>
    <submittedName>
        <fullName evidence="1">Uncharacterized protein</fullName>
    </submittedName>
</protein>
<dbReference type="PATRIC" id="fig|1217705.3.peg.1967"/>
<dbReference type="STRING" id="1217705.F900_02024"/>
<evidence type="ECO:0000313" key="1">
    <source>
        <dbReference type="EMBL" id="ENX00354.1"/>
    </source>
</evidence>
<name>N9LVT6_9GAMM</name>
<gene>
    <name evidence="1" type="ORF">F900_02024</name>
</gene>
<reference evidence="1 2" key="1">
    <citation type="submission" date="2013-02" db="EMBL/GenBank/DDBJ databases">
        <title>The Genome Sequence of Acinetobacter sp. ANC 3862.</title>
        <authorList>
            <consortium name="The Broad Institute Genome Sequencing Platform"/>
            <consortium name="The Broad Institute Genome Sequencing Center for Infectious Disease"/>
            <person name="Cerqueira G."/>
            <person name="Feldgarden M."/>
            <person name="Courvalin P."/>
            <person name="Perichon B."/>
            <person name="Grillot-Courvalin C."/>
            <person name="Clermont D."/>
            <person name="Rocha E."/>
            <person name="Yoon E.-J."/>
            <person name="Nemec A."/>
            <person name="Walker B."/>
            <person name="Young S.K."/>
            <person name="Zeng Q."/>
            <person name="Gargeya S."/>
            <person name="Fitzgerald M."/>
            <person name="Haas B."/>
            <person name="Abouelleil A."/>
            <person name="Alvarado L."/>
            <person name="Arachchi H.M."/>
            <person name="Berlin A.M."/>
            <person name="Chapman S.B."/>
            <person name="Dewar J."/>
            <person name="Goldberg J."/>
            <person name="Griggs A."/>
            <person name="Gujja S."/>
            <person name="Hansen M."/>
            <person name="Howarth C."/>
            <person name="Imamovic A."/>
            <person name="Larimer J."/>
            <person name="McCowan C."/>
            <person name="Murphy C."/>
            <person name="Neiman D."/>
            <person name="Pearson M."/>
            <person name="Priest M."/>
            <person name="Roberts A."/>
            <person name="Saif S."/>
            <person name="Shea T."/>
            <person name="Sisk P."/>
            <person name="Sykes S."/>
            <person name="Wortman J."/>
            <person name="Nusbaum C."/>
            <person name="Birren B."/>
        </authorList>
    </citation>
    <scope>NUCLEOTIDE SEQUENCE [LARGE SCALE GENOMIC DNA]</scope>
    <source>
        <strain evidence="1 2">ANC 3862</strain>
    </source>
</reference>
<dbReference type="InterPro" id="IPR011059">
    <property type="entry name" value="Metal-dep_hydrolase_composite"/>
</dbReference>
<proteinExistence type="predicted"/>
<dbReference type="Gene3D" id="3.20.20.140">
    <property type="entry name" value="Metal-dependent hydrolases"/>
    <property type="match status" value="1"/>
</dbReference>
<dbReference type="HOGENOM" id="CLU_124858_0_0_6"/>
<dbReference type="eggNOG" id="COG0044">
    <property type="taxonomic scope" value="Bacteria"/>
</dbReference>
<evidence type="ECO:0000313" key="2">
    <source>
        <dbReference type="Proteomes" id="UP000013248"/>
    </source>
</evidence>
<sequence>MNAPSGLPLVQHAVPALMELVADGLLSIETMVRKTSHQVADLFKIKYRGYIREGYWADLVLLKENTHRIAVKDQKNYMQCGWSPFQDKSFRYEVDTTIVSGQLAWHQNQLFLNCRGEALEIDR</sequence>
<dbReference type="GO" id="GO:0005737">
    <property type="term" value="C:cytoplasm"/>
    <property type="evidence" value="ECO:0007669"/>
    <property type="project" value="TreeGrafter"/>
</dbReference>
<dbReference type="Proteomes" id="UP000013248">
    <property type="component" value="Unassembled WGS sequence"/>
</dbReference>
<dbReference type="SUPFAM" id="SSF51338">
    <property type="entry name" value="Composite domain of metallo-dependent hydrolases"/>
    <property type="match status" value="1"/>
</dbReference>
<dbReference type="GO" id="GO:0006145">
    <property type="term" value="P:purine nucleobase catabolic process"/>
    <property type="evidence" value="ECO:0007669"/>
    <property type="project" value="TreeGrafter"/>
</dbReference>
<dbReference type="AlphaFoldDB" id="N9LVT6"/>
<dbReference type="Gene3D" id="2.30.40.10">
    <property type="entry name" value="Urease, subunit C, domain 1"/>
    <property type="match status" value="1"/>
</dbReference>
<organism evidence="1 2">
    <name type="scientific">Acinetobacter modestus</name>
    <dbReference type="NCBI Taxonomy" id="1776740"/>
    <lineage>
        <taxon>Bacteria</taxon>
        <taxon>Pseudomonadati</taxon>
        <taxon>Pseudomonadota</taxon>
        <taxon>Gammaproteobacteria</taxon>
        <taxon>Moraxellales</taxon>
        <taxon>Moraxellaceae</taxon>
        <taxon>Acinetobacter</taxon>
    </lineage>
</organism>
<dbReference type="PANTHER" id="PTHR43668:SF4">
    <property type="entry name" value="ALLANTOINASE"/>
    <property type="match status" value="1"/>
</dbReference>
<comment type="caution">
    <text evidence="1">The sequence shown here is derived from an EMBL/GenBank/DDBJ whole genome shotgun (WGS) entry which is preliminary data.</text>
</comment>
<dbReference type="InterPro" id="IPR050138">
    <property type="entry name" value="DHOase/Allantoinase_Hydrolase"/>
</dbReference>
<dbReference type="PANTHER" id="PTHR43668">
    <property type="entry name" value="ALLANTOINASE"/>
    <property type="match status" value="1"/>
</dbReference>
<dbReference type="GO" id="GO:0004038">
    <property type="term" value="F:allantoinase activity"/>
    <property type="evidence" value="ECO:0007669"/>
    <property type="project" value="TreeGrafter"/>
</dbReference>
<accession>N9LVT6</accession>
<dbReference type="EMBL" id="APRP01000022">
    <property type="protein sequence ID" value="ENX00354.1"/>
    <property type="molecule type" value="Genomic_DNA"/>
</dbReference>